<evidence type="ECO:0000313" key="2">
    <source>
        <dbReference type="EMBL" id="TQD38574.1"/>
    </source>
</evidence>
<dbReference type="Proteomes" id="UP000317169">
    <property type="component" value="Unassembled WGS sequence"/>
</dbReference>
<dbReference type="AlphaFoldDB" id="A0A507ZQN0"/>
<dbReference type="PANTHER" id="PTHR21015">
    <property type="entry name" value="UDP-N-ACETYLGLUCOSAMINE--N-ACETYLMURAMYL-(PENTAPEPTIDE) PYROPHOSPHORYL-UNDECAPRENOL N-ACETYLGLUCOSAMINE TRANSFERASE 1"/>
    <property type="match status" value="1"/>
</dbReference>
<keyword evidence="3" id="KW-1185">Reference proteome</keyword>
<evidence type="ECO:0000259" key="1">
    <source>
        <dbReference type="Pfam" id="PF04101"/>
    </source>
</evidence>
<dbReference type="SUPFAM" id="SSF53756">
    <property type="entry name" value="UDP-Glycosyltransferase/glycogen phosphorylase"/>
    <property type="match status" value="1"/>
</dbReference>
<dbReference type="Gene3D" id="3.40.50.2000">
    <property type="entry name" value="Glycogen Phosphorylase B"/>
    <property type="match status" value="1"/>
</dbReference>
<dbReference type="EMBL" id="VIAR01000008">
    <property type="protein sequence ID" value="TQD38574.1"/>
    <property type="molecule type" value="Genomic_DNA"/>
</dbReference>
<name>A0A507ZQN0_9FLAO</name>
<dbReference type="Pfam" id="PF04101">
    <property type="entry name" value="Glyco_tran_28_C"/>
    <property type="match status" value="1"/>
</dbReference>
<keyword evidence="2" id="KW-0808">Transferase</keyword>
<reference evidence="2 3" key="1">
    <citation type="submission" date="2019-06" db="EMBL/GenBank/DDBJ databases">
        <title>Flavibacter putida gen. nov., sp. nov., a novel marine bacterium of the family Flavobacteriaceae isolated from coastal seawater.</title>
        <authorList>
            <person name="Feng X."/>
        </authorList>
    </citation>
    <scope>NUCLEOTIDE SEQUENCE [LARGE SCALE GENOMIC DNA]</scope>
    <source>
        <strain evidence="2 3">PLHSN227</strain>
    </source>
</reference>
<dbReference type="GO" id="GO:0016758">
    <property type="term" value="F:hexosyltransferase activity"/>
    <property type="evidence" value="ECO:0007669"/>
    <property type="project" value="InterPro"/>
</dbReference>
<dbReference type="RefSeq" id="WP_141422001.1">
    <property type="nucleotide sequence ID" value="NZ_VIAR01000008.1"/>
</dbReference>
<sequence>MPKKKILVAPLNWGLGHAARCIPIIYSLLENNFLPVLASNGEALRLLQHEFPTLKIYRLPSYKVRYSKRGYFLKLKLLSKSVQLQKAIRKEFALTQKIIEKENIQGIISDNRLGVHSKDVPSVYLTHQLQVLSGATTYFSTKLHQFYIKKFDECWVPDFAQEPNLSGKLSHLKKKFPIPIKYIGMLSRLQKQTESNKYAILVLLSGPEPQREYLEKRLFKILKDYPKPVLFVKGVMEKKATKEQHKNLTIYNFLTGQDLAKAIAQSELIIARSGYSTIMDLAQTTKKAFFIPTPGQFEQQYLAARLKQQKIANFCQQDTFDLEKLETLENYKGFPDLEHNQDLGRFFGFL</sequence>
<protein>
    <submittedName>
        <fullName evidence="2">Glycosyltransferase</fullName>
    </submittedName>
</protein>
<gene>
    <name evidence="2" type="ORF">FKR84_09135</name>
</gene>
<comment type="caution">
    <text evidence="2">The sequence shown here is derived from an EMBL/GenBank/DDBJ whole genome shotgun (WGS) entry which is preliminary data.</text>
</comment>
<dbReference type="InterPro" id="IPR007235">
    <property type="entry name" value="Glyco_trans_28_C"/>
</dbReference>
<dbReference type="OrthoDB" id="9803241at2"/>
<dbReference type="PANTHER" id="PTHR21015:SF22">
    <property type="entry name" value="GLYCOSYLTRANSFERASE"/>
    <property type="match status" value="1"/>
</dbReference>
<accession>A0A507ZQN0</accession>
<proteinExistence type="predicted"/>
<organism evidence="2 3">
    <name type="scientific">Haloflavibacter putidus</name>
    <dbReference type="NCBI Taxonomy" id="2576776"/>
    <lineage>
        <taxon>Bacteria</taxon>
        <taxon>Pseudomonadati</taxon>
        <taxon>Bacteroidota</taxon>
        <taxon>Flavobacteriia</taxon>
        <taxon>Flavobacteriales</taxon>
        <taxon>Flavobacteriaceae</taxon>
        <taxon>Haloflavibacter</taxon>
    </lineage>
</organism>
<evidence type="ECO:0000313" key="3">
    <source>
        <dbReference type="Proteomes" id="UP000317169"/>
    </source>
</evidence>
<feature type="domain" description="Glycosyl transferase family 28 C-terminal" evidence="1">
    <location>
        <begin position="236"/>
        <end position="326"/>
    </location>
</feature>